<dbReference type="AlphaFoldDB" id="A0A1H3W8B1"/>
<dbReference type="SUPFAM" id="SSF55021">
    <property type="entry name" value="ACT-like"/>
    <property type="match status" value="1"/>
</dbReference>
<organism evidence="10 12">
    <name type="scientific">Selenomonas ruminantium</name>
    <dbReference type="NCBI Taxonomy" id="971"/>
    <lineage>
        <taxon>Bacteria</taxon>
        <taxon>Bacillati</taxon>
        <taxon>Bacillota</taxon>
        <taxon>Negativicutes</taxon>
        <taxon>Selenomonadales</taxon>
        <taxon>Selenomonadaceae</taxon>
        <taxon>Selenomonas</taxon>
    </lineage>
</organism>
<gene>
    <name evidence="11" type="ORF">SAMN05216587_102436</name>
    <name evidence="10" type="ORF">SAMN05660648_00732</name>
</gene>
<dbReference type="GO" id="GO:0005524">
    <property type="term" value="F:ATP binding"/>
    <property type="evidence" value="ECO:0007669"/>
    <property type="project" value="UniProtKB-KW"/>
</dbReference>
<dbReference type="GO" id="GO:0016887">
    <property type="term" value="F:ATP hydrolysis activity"/>
    <property type="evidence" value="ECO:0007669"/>
    <property type="project" value="InterPro"/>
</dbReference>
<dbReference type="PANTHER" id="PTHR43166:SF30">
    <property type="entry name" value="METHIONINE IMPORT ATP-BINDING PROTEIN METN"/>
    <property type="match status" value="1"/>
</dbReference>
<dbReference type="InterPro" id="IPR041701">
    <property type="entry name" value="MetN_ABC"/>
</dbReference>
<evidence type="ECO:0000313" key="13">
    <source>
        <dbReference type="Proteomes" id="UP000183843"/>
    </source>
</evidence>
<protein>
    <submittedName>
        <fullName evidence="10">D-methionine transport system ATP-binding protein</fullName>
    </submittedName>
</protein>
<dbReference type="InterPro" id="IPR017871">
    <property type="entry name" value="ABC_transporter-like_CS"/>
</dbReference>
<accession>A0A1H3W8B1</accession>
<dbReference type="Pfam" id="PF09383">
    <property type="entry name" value="NIL"/>
    <property type="match status" value="1"/>
</dbReference>
<dbReference type="PROSITE" id="PS00211">
    <property type="entry name" value="ABC_TRANSPORTER_1"/>
    <property type="match status" value="1"/>
</dbReference>
<feature type="domain" description="ABC transporter" evidence="9">
    <location>
        <begin position="2"/>
        <end position="241"/>
    </location>
</feature>
<keyword evidence="3" id="KW-1003">Cell membrane</keyword>
<name>A0A1H3W8B1_SELRU</name>
<evidence type="ECO:0000313" key="11">
    <source>
        <dbReference type="EMBL" id="SFA86406.1"/>
    </source>
</evidence>
<dbReference type="CDD" id="cd03258">
    <property type="entry name" value="ABC_MetN_methionine_transporter"/>
    <property type="match status" value="1"/>
</dbReference>
<dbReference type="SMART" id="SM00930">
    <property type="entry name" value="NIL"/>
    <property type="match status" value="1"/>
</dbReference>
<dbReference type="EMBL" id="FNQG01000003">
    <property type="protein sequence ID" value="SDZ82664.1"/>
    <property type="molecule type" value="Genomic_DNA"/>
</dbReference>
<dbReference type="RefSeq" id="WP_074671001.1">
    <property type="nucleotide sequence ID" value="NZ_FNQG01000003.1"/>
</dbReference>
<keyword evidence="5 10" id="KW-0067">ATP-binding</keyword>
<dbReference type="EMBL" id="FOJX01000002">
    <property type="protein sequence ID" value="SFA86406.1"/>
    <property type="molecule type" value="Genomic_DNA"/>
</dbReference>
<dbReference type="InterPro" id="IPR018449">
    <property type="entry name" value="NIL_domain"/>
</dbReference>
<evidence type="ECO:0000256" key="2">
    <source>
        <dbReference type="ARBA" id="ARBA00022448"/>
    </source>
</evidence>
<keyword evidence="4" id="KW-0547">Nucleotide-binding</keyword>
<keyword evidence="6" id="KW-1278">Translocase</keyword>
<dbReference type="InterPro" id="IPR027417">
    <property type="entry name" value="P-loop_NTPase"/>
</dbReference>
<evidence type="ECO:0000256" key="4">
    <source>
        <dbReference type="ARBA" id="ARBA00022741"/>
    </source>
</evidence>
<evidence type="ECO:0000313" key="10">
    <source>
        <dbReference type="EMBL" id="SDZ82664.1"/>
    </source>
</evidence>
<comment type="similarity">
    <text evidence="1">Belongs to the ABC transporter superfamily.</text>
</comment>
<evidence type="ECO:0000256" key="7">
    <source>
        <dbReference type="ARBA" id="ARBA00022970"/>
    </source>
</evidence>
<dbReference type="InterPro" id="IPR003439">
    <property type="entry name" value="ABC_transporter-like_ATP-bd"/>
</dbReference>
<evidence type="ECO:0000259" key="9">
    <source>
        <dbReference type="PROSITE" id="PS50893"/>
    </source>
</evidence>
<dbReference type="OrthoDB" id="9772862at2"/>
<dbReference type="InterPro" id="IPR003593">
    <property type="entry name" value="AAA+_ATPase"/>
</dbReference>
<keyword evidence="7" id="KW-0029">Amino-acid transport</keyword>
<proteinExistence type="inferred from homology"/>
<dbReference type="InterPro" id="IPR045865">
    <property type="entry name" value="ACT-like_dom_sf"/>
</dbReference>
<dbReference type="Pfam" id="PF00005">
    <property type="entry name" value="ABC_tran"/>
    <property type="match status" value="1"/>
</dbReference>
<dbReference type="GO" id="GO:0005886">
    <property type="term" value="C:plasma membrane"/>
    <property type="evidence" value="ECO:0007669"/>
    <property type="project" value="UniProtKB-ARBA"/>
</dbReference>
<dbReference type="Proteomes" id="UP000183843">
    <property type="component" value="Unassembled WGS sequence"/>
</dbReference>
<keyword evidence="2" id="KW-0813">Transport</keyword>
<dbReference type="GO" id="GO:0006865">
    <property type="term" value="P:amino acid transport"/>
    <property type="evidence" value="ECO:0007669"/>
    <property type="project" value="UniProtKB-KW"/>
</dbReference>
<dbReference type="Gene3D" id="3.30.70.260">
    <property type="match status" value="1"/>
</dbReference>
<evidence type="ECO:0000256" key="3">
    <source>
        <dbReference type="ARBA" id="ARBA00022475"/>
    </source>
</evidence>
<dbReference type="SUPFAM" id="SSF52540">
    <property type="entry name" value="P-loop containing nucleoside triphosphate hydrolases"/>
    <property type="match status" value="1"/>
</dbReference>
<dbReference type="FunFam" id="3.40.50.300:FF:000056">
    <property type="entry name" value="Cell division ATP-binding protein FtsE"/>
    <property type="match status" value="1"/>
</dbReference>
<evidence type="ECO:0000256" key="5">
    <source>
        <dbReference type="ARBA" id="ARBA00022840"/>
    </source>
</evidence>
<dbReference type="Gene3D" id="3.40.50.300">
    <property type="entry name" value="P-loop containing nucleotide triphosphate hydrolases"/>
    <property type="match status" value="1"/>
</dbReference>
<sequence>MIVLKDVNKTFTIKDKQITAVQDVNLTIADKEIYGIIGFSGAGKSTLVRCINLLERPTSGSVMVNGVDMLSLSPKELREQRKKIGMIFQQFNLMPSRTVAQNIALPIENSGLSKEEIAQKVNKLLAFVELEDRAAAYPSQLSGGQKQRVAIARALATDPEILLCDEATSALDPQTTKSILRLLNRLNTELGITVVVITHEMDVIKKLCHRVAVMEHGRVVEENTVYSLFAQPVQPITKSFINTTSNLAEIYQLIEDKAEIAELSADEQLVKMRYQETTVSEPLISYISKKFDVTVNILFSDVELVEGLPLGGTVAILKGARNQLREALDYVSGRNVTVEVIKDGAA</sequence>
<evidence type="ECO:0000313" key="12">
    <source>
        <dbReference type="Proteomes" id="UP000183469"/>
    </source>
</evidence>
<evidence type="ECO:0000256" key="6">
    <source>
        <dbReference type="ARBA" id="ARBA00022967"/>
    </source>
</evidence>
<dbReference type="Proteomes" id="UP000183469">
    <property type="component" value="Unassembled WGS sequence"/>
</dbReference>
<dbReference type="PROSITE" id="PS50893">
    <property type="entry name" value="ABC_TRANSPORTER_2"/>
    <property type="match status" value="1"/>
</dbReference>
<dbReference type="PANTHER" id="PTHR43166">
    <property type="entry name" value="AMINO ACID IMPORT ATP-BINDING PROTEIN"/>
    <property type="match status" value="1"/>
</dbReference>
<keyword evidence="8" id="KW-0472">Membrane</keyword>
<evidence type="ECO:0000256" key="1">
    <source>
        <dbReference type="ARBA" id="ARBA00005417"/>
    </source>
</evidence>
<dbReference type="SMART" id="SM00382">
    <property type="entry name" value="AAA"/>
    <property type="match status" value="1"/>
</dbReference>
<reference evidence="12 13" key="1">
    <citation type="submission" date="2016-10" db="EMBL/GenBank/DDBJ databases">
        <authorList>
            <person name="de Groot N.N."/>
        </authorList>
    </citation>
    <scope>NUCLEOTIDE SEQUENCE [LARGE SCALE GENOMIC DNA]</scope>
    <source>
        <strain evidence="10 12">DSM 2872</strain>
        <strain evidence="11 13">L14</strain>
    </source>
</reference>
<dbReference type="InterPro" id="IPR050086">
    <property type="entry name" value="MetN_ABC_transporter-like"/>
</dbReference>
<evidence type="ECO:0000256" key="8">
    <source>
        <dbReference type="ARBA" id="ARBA00023136"/>
    </source>
</evidence>